<organism evidence="12 13">
    <name type="scientific">Streptococcus equinus ATCC 700338</name>
    <dbReference type="NCBI Taxonomy" id="864569"/>
    <lineage>
        <taxon>Bacteria</taxon>
        <taxon>Bacillati</taxon>
        <taxon>Bacillota</taxon>
        <taxon>Bacilli</taxon>
        <taxon>Lactobacillales</taxon>
        <taxon>Streptococcaceae</taxon>
        <taxon>Streptococcus</taxon>
    </lineage>
</organism>
<sequence length="668" mass="75517">MKFFSKENKILLKEMVKTDFKLRYQGSLIGHLWSILKPLMLFTIMYLVFVQFLRFDDGTPHYAISLLIGMVTWNFFSEATNMGMMSIVSRGDLLRKLNFSKEIIVISSVVGAAINYGINLIVVFVFALVNGVTVSFGWLTIFPLFIELFLFSAGIAFVLATLFVKYRDIGPIWEVVMQAGMYATPIIYSLTFILQRGQVTVAKLMMLNPLAQIIQDMRHFIIFSGSMRGWDLIGHKFIAIIPYVLPLFVFGIGYYIFHKNAKKIRGDFIMSDKKIAVKVDHVSKYFKLPTEATQSLRTNLVNYFKGIKGYREQHVLKDIDFEVEEGDFFGIVGRNGSGKSTLLKIISQIYVPEQGKVTVNGKMVSFIELGVGFNPELTGRENVYMNGAMLGFTTEEVDAMYDDIVEFAELEDFMNQKLKNYSSGMQVRLAFSVAIKAQGDVLILDEVLAVGDEAFQRKCNDYFLERKTSGKTTILVTHDMGAVKKYCNKAILIEDGYIKAQGEPDEVANQYSYDNANTEKNDDGKTVEKLVVDNLEVNLLSSGQTTPDKPIEFSISYNVLEDLETYVAFSLTDIDRNIWIYNDNSMEYLSSGKGYKHATYSCLLNNVNNLKLKLEVSIRDKNGKMLAFANSSNTNVILVSRNDLALDDKSGRDSATGLIQRNGTWKFK</sequence>
<dbReference type="SUPFAM" id="SSF52540">
    <property type="entry name" value="P-loop containing nucleoside triphosphate hydrolases"/>
    <property type="match status" value="1"/>
</dbReference>
<feature type="transmembrane region" description="Helical" evidence="9">
    <location>
        <begin position="103"/>
        <end position="129"/>
    </location>
</feature>
<dbReference type="GO" id="GO:0005524">
    <property type="term" value="F:ATP binding"/>
    <property type="evidence" value="ECO:0007669"/>
    <property type="project" value="UniProtKB-KW"/>
</dbReference>
<evidence type="ECO:0000256" key="4">
    <source>
        <dbReference type="ARBA" id="ARBA00022692"/>
    </source>
</evidence>
<evidence type="ECO:0000256" key="1">
    <source>
        <dbReference type="ARBA" id="ARBA00004141"/>
    </source>
</evidence>
<keyword evidence="13" id="KW-1185">Reference proteome</keyword>
<keyword evidence="8 9" id="KW-0472">Membrane</keyword>
<dbReference type="AlphaFoldDB" id="E0PEP4"/>
<evidence type="ECO:0000313" key="13">
    <source>
        <dbReference type="Proteomes" id="UP000004290"/>
    </source>
</evidence>
<evidence type="ECO:0000313" key="12">
    <source>
        <dbReference type="EMBL" id="EFM27141.1"/>
    </source>
</evidence>
<dbReference type="PANTHER" id="PTHR46743">
    <property type="entry name" value="TEICHOIC ACIDS EXPORT ATP-BINDING PROTEIN TAGH"/>
    <property type="match status" value="1"/>
</dbReference>
<dbReference type="PROSITE" id="PS50893">
    <property type="entry name" value="ABC_TRANSPORTER_2"/>
    <property type="match status" value="1"/>
</dbReference>
<keyword evidence="3 9" id="KW-0813">Transport</keyword>
<feature type="transmembrane region" description="Helical" evidence="9">
    <location>
        <begin position="237"/>
        <end position="257"/>
    </location>
</feature>
<dbReference type="InterPro" id="IPR047817">
    <property type="entry name" value="ABC2_TM_bact-type"/>
</dbReference>
<feature type="transmembrane region" description="Helical" evidence="9">
    <location>
        <begin position="141"/>
        <end position="163"/>
    </location>
</feature>
<feature type="transmembrane region" description="Helical" evidence="9">
    <location>
        <begin position="32"/>
        <end position="53"/>
    </location>
</feature>
<dbReference type="EMBL" id="AEEL01000016">
    <property type="protein sequence ID" value="EFM27141.1"/>
    <property type="molecule type" value="Genomic_DNA"/>
</dbReference>
<dbReference type="PROSITE" id="PS51012">
    <property type="entry name" value="ABC_TM2"/>
    <property type="match status" value="1"/>
</dbReference>
<evidence type="ECO:0000259" key="10">
    <source>
        <dbReference type="PROSITE" id="PS50893"/>
    </source>
</evidence>
<keyword evidence="7 9" id="KW-1133">Transmembrane helix</keyword>
<dbReference type="InterPro" id="IPR013525">
    <property type="entry name" value="ABC2_TM"/>
</dbReference>
<dbReference type="InterPro" id="IPR003439">
    <property type="entry name" value="ABC_transporter-like_ATP-bd"/>
</dbReference>
<keyword evidence="4 9" id="KW-0812">Transmembrane</keyword>
<evidence type="ECO:0000256" key="6">
    <source>
        <dbReference type="ARBA" id="ARBA00022840"/>
    </source>
</evidence>
<dbReference type="HOGENOM" id="CLU_410988_0_0_9"/>
<gene>
    <name evidence="12" type="ORF">HMPREF9319_1276</name>
</gene>
<keyword evidence="5" id="KW-0547">Nucleotide-binding</keyword>
<dbReference type="Proteomes" id="UP000004290">
    <property type="component" value="Unassembled WGS sequence"/>
</dbReference>
<dbReference type="CDD" id="cd03220">
    <property type="entry name" value="ABC_KpsT_Wzt"/>
    <property type="match status" value="1"/>
</dbReference>
<feature type="transmembrane region" description="Helical" evidence="9">
    <location>
        <begin position="59"/>
        <end position="76"/>
    </location>
</feature>
<dbReference type="PROSITE" id="PS00211">
    <property type="entry name" value="ABC_TRANSPORTER_1"/>
    <property type="match status" value="1"/>
</dbReference>
<comment type="subcellular location">
    <subcellularLocation>
        <location evidence="9">Cell membrane</location>
        <topology evidence="9">Multi-pass membrane protein</topology>
    </subcellularLocation>
    <subcellularLocation>
        <location evidence="1">Membrane</location>
        <topology evidence="1">Multi-pass membrane protein</topology>
    </subcellularLocation>
</comment>
<dbReference type="Gene3D" id="3.40.50.300">
    <property type="entry name" value="P-loop containing nucleotide triphosphate hydrolases"/>
    <property type="match status" value="1"/>
</dbReference>
<dbReference type="InterPro" id="IPR003593">
    <property type="entry name" value="AAA+_ATPase"/>
</dbReference>
<proteinExistence type="inferred from homology"/>
<dbReference type="InterPro" id="IPR017871">
    <property type="entry name" value="ABC_transporter-like_CS"/>
</dbReference>
<dbReference type="InterPro" id="IPR050683">
    <property type="entry name" value="Bact_Polysacc_Export_ATP-bd"/>
</dbReference>
<feature type="transmembrane region" description="Helical" evidence="9">
    <location>
        <begin position="175"/>
        <end position="194"/>
    </location>
</feature>
<dbReference type="InterPro" id="IPR015860">
    <property type="entry name" value="ABC_transpr_TagH-like"/>
</dbReference>
<evidence type="ECO:0000256" key="9">
    <source>
        <dbReference type="RuleBase" id="RU361157"/>
    </source>
</evidence>
<evidence type="ECO:0000256" key="8">
    <source>
        <dbReference type="ARBA" id="ARBA00023136"/>
    </source>
</evidence>
<dbReference type="GO" id="GO:0140359">
    <property type="term" value="F:ABC-type transporter activity"/>
    <property type="evidence" value="ECO:0007669"/>
    <property type="project" value="InterPro"/>
</dbReference>
<evidence type="ECO:0000256" key="7">
    <source>
        <dbReference type="ARBA" id="ARBA00022989"/>
    </source>
</evidence>
<keyword evidence="9" id="KW-1003">Cell membrane</keyword>
<dbReference type="InterPro" id="IPR027417">
    <property type="entry name" value="P-loop_NTPase"/>
</dbReference>
<comment type="caution">
    <text evidence="12">The sequence shown here is derived from an EMBL/GenBank/DDBJ whole genome shotgun (WGS) entry which is preliminary data.</text>
</comment>
<dbReference type="GO" id="GO:0005886">
    <property type="term" value="C:plasma membrane"/>
    <property type="evidence" value="ECO:0007669"/>
    <property type="project" value="UniProtKB-SubCell"/>
</dbReference>
<keyword evidence="12" id="KW-0378">Hydrolase</keyword>
<evidence type="ECO:0000256" key="2">
    <source>
        <dbReference type="ARBA" id="ARBA00005417"/>
    </source>
</evidence>
<accession>E0PEP4</accession>
<evidence type="ECO:0000256" key="5">
    <source>
        <dbReference type="ARBA" id="ARBA00022741"/>
    </source>
</evidence>
<evidence type="ECO:0000259" key="11">
    <source>
        <dbReference type="PROSITE" id="PS51012"/>
    </source>
</evidence>
<feature type="domain" description="ABC transmembrane type-2" evidence="11">
    <location>
        <begin position="29"/>
        <end position="260"/>
    </location>
</feature>
<evidence type="ECO:0000256" key="3">
    <source>
        <dbReference type="ARBA" id="ARBA00022448"/>
    </source>
</evidence>
<dbReference type="Pfam" id="PF00005">
    <property type="entry name" value="ABC_tran"/>
    <property type="match status" value="1"/>
</dbReference>
<dbReference type="PANTHER" id="PTHR46743:SF2">
    <property type="entry name" value="TEICHOIC ACIDS EXPORT ATP-BINDING PROTEIN TAGH"/>
    <property type="match status" value="1"/>
</dbReference>
<feature type="domain" description="ABC transporter" evidence="10">
    <location>
        <begin position="296"/>
        <end position="520"/>
    </location>
</feature>
<comment type="similarity">
    <text evidence="9">Belongs to the ABC-2 integral membrane protein family.</text>
</comment>
<reference evidence="12 13" key="1">
    <citation type="submission" date="2010-07" db="EMBL/GenBank/DDBJ databases">
        <authorList>
            <person name="Muzny D."/>
            <person name="Qin X."/>
            <person name="Deng J."/>
            <person name="Jiang H."/>
            <person name="Liu Y."/>
            <person name="Qu J."/>
            <person name="Song X.-Z."/>
            <person name="Zhang L."/>
            <person name="Thornton R."/>
            <person name="Coyle M."/>
            <person name="Francisco L."/>
            <person name="Jackson L."/>
            <person name="Javaid M."/>
            <person name="Korchina V."/>
            <person name="Kovar C."/>
            <person name="Mata R."/>
            <person name="Mathew T."/>
            <person name="Ngo R."/>
            <person name="Nguyen L."/>
            <person name="Nguyen N."/>
            <person name="Okwuonu G."/>
            <person name="Ongeri F."/>
            <person name="Pham C."/>
            <person name="Simmons D."/>
            <person name="Wilczek-Boney K."/>
            <person name="Hale W."/>
            <person name="Jakkamsetti A."/>
            <person name="Pham P."/>
            <person name="Ruth R."/>
            <person name="San Lucas F."/>
            <person name="Warren J."/>
            <person name="Zhang J."/>
            <person name="Zhao Z."/>
            <person name="Zhou C."/>
            <person name="Zhu D."/>
            <person name="Lee S."/>
            <person name="Bess C."/>
            <person name="Blankenburg K."/>
            <person name="Forbes L."/>
            <person name="Fu Q."/>
            <person name="Gubbala S."/>
            <person name="Hirani K."/>
            <person name="Jayaseelan J.C."/>
            <person name="Lara F."/>
            <person name="Munidasa M."/>
            <person name="Palculict T."/>
            <person name="Patil S."/>
            <person name="Pu L.-L."/>
            <person name="Saada N."/>
            <person name="Tang L."/>
            <person name="Weissenberger G."/>
            <person name="Zhu Y."/>
            <person name="Hemphill L."/>
            <person name="Shang Y."/>
            <person name="Youmans B."/>
            <person name="Ayvaz T."/>
            <person name="Ross M."/>
            <person name="Santibanez J."/>
            <person name="Aqrawi P."/>
            <person name="Gross S."/>
            <person name="Joshi V."/>
            <person name="Fowler G."/>
            <person name="Nazareth L."/>
            <person name="Reid J."/>
            <person name="Worley K."/>
            <person name="Petrosino J."/>
            <person name="Highlander S."/>
            <person name="Gibbs R."/>
        </authorList>
    </citation>
    <scope>NUCLEOTIDE SEQUENCE [LARGE SCALE GENOMIC DNA]</scope>
    <source>
        <strain evidence="12 13">ATCC 700338</strain>
    </source>
</reference>
<protein>
    <recommendedName>
        <fullName evidence="9">Transport permease protein</fullName>
    </recommendedName>
</protein>
<name>E0PEP4_STREI</name>
<dbReference type="GO" id="GO:0016887">
    <property type="term" value="F:ATP hydrolysis activity"/>
    <property type="evidence" value="ECO:0007669"/>
    <property type="project" value="InterPro"/>
</dbReference>
<dbReference type="SMART" id="SM00382">
    <property type="entry name" value="AAA"/>
    <property type="match status" value="1"/>
</dbReference>
<dbReference type="Pfam" id="PF01061">
    <property type="entry name" value="ABC2_membrane"/>
    <property type="match status" value="1"/>
</dbReference>
<keyword evidence="6 12" id="KW-0067">ATP-binding</keyword>
<comment type="similarity">
    <text evidence="2">Belongs to the ABC transporter superfamily.</text>
</comment>